<dbReference type="GO" id="GO:0005975">
    <property type="term" value="P:carbohydrate metabolic process"/>
    <property type="evidence" value="ECO:0007669"/>
    <property type="project" value="InterPro"/>
</dbReference>
<evidence type="ECO:0000256" key="4">
    <source>
        <dbReference type="ARBA" id="ARBA00012780"/>
    </source>
</evidence>
<dbReference type="InterPro" id="IPR012946">
    <property type="entry name" value="X8"/>
</dbReference>
<evidence type="ECO:0000256" key="5">
    <source>
        <dbReference type="ARBA" id="ARBA00022475"/>
    </source>
</evidence>
<comment type="similarity">
    <text evidence="3 15">Belongs to the glycosyl hydrolase 17 family.</text>
</comment>
<sequence length="540" mass="60360">MFNFLCLDFLTKSTRFSYTRAAHFTHLSYHLKTKTPHKPHKPQKHKHPTKILPMPRNLHSILFFFTISLIISQWIVVSSIGVNWGTSASHPLPPDKVVELLKSNGINKVKLFDADPIVLESLSGSGISVIVGIPNSLLRSLSSSKKVSDSWVHDNLTRYFSNGGRTVRIEYIAVGDEPFLQSYGKQFQPFLVGALTNIQIALTKAKLDKKVKVVVPCNSDAFLSESGLPSKGHFRPDLNKTMNQLLTFLSKHQSPFFINIYPFLSIHQNKNTSLDFALFKPTAHSLNDSHRTYKNSFDLSFDTLVTALSKVGFPDIEIVVGQIGWPTDGALNASSSIAQNFMKGLVDHLQSRLGTPLRPRKPPLDMYIFSLLDENQRNITTGNFERHWGVFTFDGQAKYNIDFGQGSRKLMNAQNVEYLPSSWCVVNNNKDVSNVAGSALKACSAADCSALSPGGSCFNITWPGNVSYAFNSYYQLQNQRADSCDFNGLGLITTVDPSVGRCRFAVELRTSASIALEWTPLLWRRLLMLASFYVCLFWLT</sequence>
<dbReference type="FunFam" id="1.20.58.1040:FF:000002">
    <property type="entry name" value="Glucan endo-1,3-beta-glucosidase 8"/>
    <property type="match status" value="1"/>
</dbReference>
<keyword evidence="11" id="KW-1015">Disulfide bond</keyword>
<dbReference type="InterPro" id="IPR044965">
    <property type="entry name" value="Glyco_hydro_17_plant"/>
</dbReference>
<dbReference type="FunFam" id="3.20.20.80:FF:000008">
    <property type="entry name" value="Glucan endo-1,3-beta-glucosidase 5"/>
    <property type="match status" value="1"/>
</dbReference>
<evidence type="ECO:0000256" key="1">
    <source>
        <dbReference type="ARBA" id="ARBA00000382"/>
    </source>
</evidence>
<evidence type="ECO:0000313" key="18">
    <source>
        <dbReference type="Proteomes" id="UP000631114"/>
    </source>
</evidence>
<keyword evidence="13" id="KW-0449">Lipoprotein</keyword>
<dbReference type="GO" id="GO:0042973">
    <property type="term" value="F:glucan endo-1,3-beta-D-glucosidase activity"/>
    <property type="evidence" value="ECO:0007669"/>
    <property type="project" value="UniProtKB-EC"/>
</dbReference>
<evidence type="ECO:0000256" key="11">
    <source>
        <dbReference type="ARBA" id="ARBA00023157"/>
    </source>
</evidence>
<keyword evidence="5" id="KW-1003">Cell membrane</keyword>
<dbReference type="Pfam" id="PF07983">
    <property type="entry name" value="X8"/>
    <property type="match status" value="1"/>
</dbReference>
<keyword evidence="14" id="KW-0326">Glycosidase</keyword>
<evidence type="ECO:0000256" key="2">
    <source>
        <dbReference type="ARBA" id="ARBA00004609"/>
    </source>
</evidence>
<dbReference type="Proteomes" id="UP000631114">
    <property type="component" value="Unassembled WGS sequence"/>
</dbReference>
<keyword evidence="9" id="KW-0611">Plant defense</keyword>
<keyword evidence="6" id="KW-0336">GPI-anchor</keyword>
<name>A0A835H661_9MAGN</name>
<evidence type="ECO:0000256" key="13">
    <source>
        <dbReference type="ARBA" id="ARBA00023288"/>
    </source>
</evidence>
<dbReference type="AlphaFoldDB" id="A0A835H661"/>
<dbReference type="SUPFAM" id="SSF51445">
    <property type="entry name" value="(Trans)glycosidases"/>
    <property type="match status" value="1"/>
</dbReference>
<evidence type="ECO:0000313" key="17">
    <source>
        <dbReference type="EMBL" id="KAF9592323.1"/>
    </source>
</evidence>
<accession>A0A835H661</accession>
<protein>
    <recommendedName>
        <fullName evidence="4">glucan endo-1,3-beta-D-glucosidase</fullName>
        <ecNumber evidence="4">3.2.1.39</ecNumber>
    </recommendedName>
</protein>
<keyword evidence="18" id="KW-1185">Reference proteome</keyword>
<evidence type="ECO:0000256" key="12">
    <source>
        <dbReference type="ARBA" id="ARBA00023180"/>
    </source>
</evidence>
<feature type="domain" description="X8" evidence="16">
    <location>
        <begin position="422"/>
        <end position="504"/>
    </location>
</feature>
<evidence type="ECO:0000256" key="3">
    <source>
        <dbReference type="ARBA" id="ARBA00008773"/>
    </source>
</evidence>
<dbReference type="Pfam" id="PF00332">
    <property type="entry name" value="Glyco_hydro_17"/>
    <property type="match status" value="1"/>
</dbReference>
<comment type="catalytic activity">
    <reaction evidence="1">
        <text>Hydrolysis of (1-&gt;3)-beta-D-glucosidic linkages in (1-&gt;3)-beta-D-glucans.</text>
        <dbReference type="EC" id="3.2.1.39"/>
    </reaction>
</comment>
<keyword evidence="12" id="KW-0325">Glycoprotein</keyword>
<evidence type="ECO:0000256" key="10">
    <source>
        <dbReference type="ARBA" id="ARBA00023136"/>
    </source>
</evidence>
<dbReference type="InterPro" id="IPR000490">
    <property type="entry name" value="Glyco_hydro_17"/>
</dbReference>
<dbReference type="EMBL" id="JADFTS010000008">
    <property type="protein sequence ID" value="KAF9592323.1"/>
    <property type="molecule type" value="Genomic_DNA"/>
</dbReference>
<dbReference type="Gene3D" id="3.20.20.80">
    <property type="entry name" value="Glycosidases"/>
    <property type="match status" value="1"/>
</dbReference>
<dbReference type="EC" id="3.2.1.39" evidence="4"/>
<dbReference type="SMART" id="SM00768">
    <property type="entry name" value="X8"/>
    <property type="match status" value="1"/>
</dbReference>
<organism evidence="17 18">
    <name type="scientific">Coptis chinensis</name>
    <dbReference type="NCBI Taxonomy" id="261450"/>
    <lineage>
        <taxon>Eukaryota</taxon>
        <taxon>Viridiplantae</taxon>
        <taxon>Streptophyta</taxon>
        <taxon>Embryophyta</taxon>
        <taxon>Tracheophyta</taxon>
        <taxon>Spermatophyta</taxon>
        <taxon>Magnoliopsida</taxon>
        <taxon>Ranunculales</taxon>
        <taxon>Ranunculaceae</taxon>
        <taxon>Coptidoideae</taxon>
        <taxon>Coptis</taxon>
    </lineage>
</organism>
<evidence type="ECO:0000256" key="15">
    <source>
        <dbReference type="RuleBase" id="RU004335"/>
    </source>
</evidence>
<proteinExistence type="inferred from homology"/>
<evidence type="ECO:0000256" key="8">
    <source>
        <dbReference type="ARBA" id="ARBA00022801"/>
    </source>
</evidence>
<comment type="caution">
    <text evidence="17">The sequence shown here is derived from an EMBL/GenBank/DDBJ whole genome shotgun (WGS) entry which is preliminary data.</text>
</comment>
<keyword evidence="10" id="KW-0472">Membrane</keyword>
<dbReference type="OrthoDB" id="1293114at2759"/>
<dbReference type="Gene3D" id="1.20.58.1040">
    <property type="match status" value="1"/>
</dbReference>
<dbReference type="PANTHER" id="PTHR32227">
    <property type="entry name" value="GLUCAN ENDO-1,3-BETA-GLUCOSIDASE BG1-RELATED-RELATED"/>
    <property type="match status" value="1"/>
</dbReference>
<keyword evidence="7" id="KW-0732">Signal</keyword>
<keyword evidence="8" id="KW-0378">Hydrolase</keyword>
<dbReference type="GO" id="GO:0005886">
    <property type="term" value="C:plasma membrane"/>
    <property type="evidence" value="ECO:0007669"/>
    <property type="project" value="UniProtKB-SubCell"/>
</dbReference>
<evidence type="ECO:0000256" key="7">
    <source>
        <dbReference type="ARBA" id="ARBA00022729"/>
    </source>
</evidence>
<evidence type="ECO:0000256" key="6">
    <source>
        <dbReference type="ARBA" id="ARBA00022622"/>
    </source>
</evidence>
<evidence type="ECO:0000259" key="16">
    <source>
        <dbReference type="SMART" id="SM00768"/>
    </source>
</evidence>
<reference evidence="17 18" key="1">
    <citation type="submission" date="2020-10" db="EMBL/GenBank/DDBJ databases">
        <title>The Coptis chinensis genome and diversification of protoberbering-type alkaloids.</title>
        <authorList>
            <person name="Wang B."/>
            <person name="Shu S."/>
            <person name="Song C."/>
            <person name="Liu Y."/>
        </authorList>
    </citation>
    <scope>NUCLEOTIDE SEQUENCE [LARGE SCALE GENOMIC DNA]</scope>
    <source>
        <strain evidence="17">HL-2020</strain>
        <tissue evidence="17">Leaf</tissue>
    </source>
</reference>
<evidence type="ECO:0000256" key="9">
    <source>
        <dbReference type="ARBA" id="ARBA00022821"/>
    </source>
</evidence>
<dbReference type="GO" id="GO:0098552">
    <property type="term" value="C:side of membrane"/>
    <property type="evidence" value="ECO:0007669"/>
    <property type="project" value="UniProtKB-KW"/>
</dbReference>
<dbReference type="GO" id="GO:0006952">
    <property type="term" value="P:defense response"/>
    <property type="evidence" value="ECO:0007669"/>
    <property type="project" value="UniProtKB-KW"/>
</dbReference>
<dbReference type="InterPro" id="IPR017853">
    <property type="entry name" value="GH"/>
</dbReference>
<comment type="subcellular location">
    <subcellularLocation>
        <location evidence="2">Cell membrane</location>
        <topology evidence="2">Lipid-anchor</topology>
        <topology evidence="2">GPI-anchor</topology>
    </subcellularLocation>
</comment>
<gene>
    <name evidence="17" type="ORF">IFM89_014231</name>
</gene>
<evidence type="ECO:0000256" key="14">
    <source>
        <dbReference type="ARBA" id="ARBA00023295"/>
    </source>
</evidence>